<sequence length="280" mass="30616">MTQNENKSLLDKKTLNKSYVRWMMYNLASTSYEFLEAFGFAYAMEPVLKKLYAKDPQEFKDAMKRHSVFYNTEPQLGALVNGITVGLEEQRAQGNSDIDGDFINSMKIGLMGPLAGIGDSMIPEMLIPILLSIGLGLASGGSVLGPLFYIVAYNLIMVLGSRFLFYKGYSLGAKSVDLFVGETAQKVTAAITVLGTVVTGGVAASYVKVPLPIVIKMSHSTIDIQKTLDGIFPALMPLLVVVVSWYFMSKKHVSPLRLILAYFVLAFVGYGIAYGIKAMM</sequence>
<dbReference type="AlphaFoldDB" id="A0A0R1U4C7"/>
<dbReference type="InterPro" id="IPR050303">
    <property type="entry name" value="GatZ_KbaZ_carbometab"/>
</dbReference>
<organism evidence="10 11">
    <name type="scientific">Lacticaseibacillus pantheris DSM 15945 = JCM 12539 = NBRC 106106</name>
    <dbReference type="NCBI Taxonomy" id="1423783"/>
    <lineage>
        <taxon>Bacteria</taxon>
        <taxon>Bacillati</taxon>
        <taxon>Bacillota</taxon>
        <taxon>Bacilli</taxon>
        <taxon>Lactobacillales</taxon>
        <taxon>Lactobacillaceae</taxon>
        <taxon>Lacticaseibacillus</taxon>
    </lineage>
</organism>
<dbReference type="Pfam" id="PF03613">
    <property type="entry name" value="EIID-AGA"/>
    <property type="match status" value="1"/>
</dbReference>
<keyword evidence="11" id="KW-1185">Reference proteome</keyword>
<evidence type="ECO:0000256" key="8">
    <source>
        <dbReference type="ARBA" id="ARBA00023136"/>
    </source>
</evidence>
<keyword evidence="5" id="KW-0598">Phosphotransferase system</keyword>
<dbReference type="PANTHER" id="PTHR32502:SF5">
    <property type="entry name" value="N-ACETYLGALACTOSAMINE PERMEASE IID COMPONENT-RELATED"/>
    <property type="match status" value="1"/>
</dbReference>
<dbReference type="PATRIC" id="fig|1423783.4.peg.1243"/>
<dbReference type="GO" id="GO:0009401">
    <property type="term" value="P:phosphoenolpyruvate-dependent sugar phosphotransferase system"/>
    <property type="evidence" value="ECO:0007669"/>
    <property type="project" value="UniProtKB-KW"/>
</dbReference>
<evidence type="ECO:0000256" key="5">
    <source>
        <dbReference type="ARBA" id="ARBA00022683"/>
    </source>
</evidence>
<evidence type="ECO:0000256" key="9">
    <source>
        <dbReference type="SAM" id="Phobius"/>
    </source>
</evidence>
<feature type="transmembrane region" description="Helical" evidence="9">
    <location>
        <begin position="227"/>
        <end position="247"/>
    </location>
</feature>
<accession>A0A0R1U4C7</accession>
<evidence type="ECO:0000313" key="11">
    <source>
        <dbReference type="Proteomes" id="UP000051922"/>
    </source>
</evidence>
<dbReference type="GO" id="GO:0005886">
    <property type="term" value="C:plasma membrane"/>
    <property type="evidence" value="ECO:0007669"/>
    <property type="project" value="UniProtKB-SubCell"/>
</dbReference>
<dbReference type="OrthoDB" id="9795582at2"/>
<dbReference type="PROSITE" id="PS51108">
    <property type="entry name" value="PTS_EIID"/>
    <property type="match status" value="1"/>
</dbReference>
<keyword evidence="7 9" id="KW-1133">Transmembrane helix</keyword>
<evidence type="ECO:0000313" key="10">
    <source>
        <dbReference type="EMBL" id="KRL85810.1"/>
    </source>
</evidence>
<keyword evidence="4" id="KW-0762">Sugar transport</keyword>
<feature type="transmembrane region" description="Helical" evidence="9">
    <location>
        <begin position="187"/>
        <end position="207"/>
    </location>
</feature>
<keyword evidence="3" id="KW-1003">Cell membrane</keyword>
<gene>
    <name evidence="10" type="ORF">FC50_GL001201</name>
</gene>
<dbReference type="PANTHER" id="PTHR32502">
    <property type="entry name" value="N-ACETYLGALACTOSAMINE PERMEASE II COMPONENT-RELATED"/>
    <property type="match status" value="1"/>
</dbReference>
<name>A0A0R1U4C7_9LACO</name>
<reference evidence="10 11" key="1">
    <citation type="journal article" date="2015" name="Genome Announc.">
        <title>Expanding the biotechnology potential of lactobacilli through comparative genomics of 213 strains and associated genera.</title>
        <authorList>
            <person name="Sun Z."/>
            <person name="Harris H.M."/>
            <person name="McCann A."/>
            <person name="Guo C."/>
            <person name="Argimon S."/>
            <person name="Zhang W."/>
            <person name="Yang X."/>
            <person name="Jeffery I.B."/>
            <person name="Cooney J.C."/>
            <person name="Kagawa T.F."/>
            <person name="Liu W."/>
            <person name="Song Y."/>
            <person name="Salvetti E."/>
            <person name="Wrobel A."/>
            <person name="Rasinkangas P."/>
            <person name="Parkhill J."/>
            <person name="Rea M.C."/>
            <person name="O'Sullivan O."/>
            <person name="Ritari J."/>
            <person name="Douillard F.P."/>
            <person name="Paul Ross R."/>
            <person name="Yang R."/>
            <person name="Briner A.E."/>
            <person name="Felis G.E."/>
            <person name="de Vos W.M."/>
            <person name="Barrangou R."/>
            <person name="Klaenhammer T.R."/>
            <person name="Caufield P.W."/>
            <person name="Cui Y."/>
            <person name="Zhang H."/>
            <person name="O'Toole P.W."/>
        </authorList>
    </citation>
    <scope>NUCLEOTIDE SEQUENCE [LARGE SCALE GENOMIC DNA]</scope>
    <source>
        <strain evidence="10 11">DSM 15945</strain>
    </source>
</reference>
<comment type="caution">
    <text evidence="10">The sequence shown here is derived from an EMBL/GenBank/DDBJ whole genome shotgun (WGS) entry which is preliminary data.</text>
</comment>
<keyword evidence="2" id="KW-0813">Transport</keyword>
<comment type="subcellular location">
    <subcellularLocation>
        <location evidence="1">Cell membrane</location>
        <topology evidence="1">Multi-pass membrane protein</topology>
    </subcellularLocation>
</comment>
<dbReference type="RefSeq" id="WP_054649089.1">
    <property type="nucleotide sequence ID" value="NZ_AZFJ01000049.1"/>
</dbReference>
<proteinExistence type="predicted"/>
<dbReference type="STRING" id="1423783.FC50_GL001201"/>
<feature type="transmembrane region" description="Helical" evidence="9">
    <location>
        <begin position="147"/>
        <end position="166"/>
    </location>
</feature>
<protein>
    <submittedName>
        <fullName evidence="10">PTS system mannose fructose sorbose family transporter subunit IID</fullName>
    </submittedName>
</protein>
<evidence type="ECO:0000256" key="7">
    <source>
        <dbReference type="ARBA" id="ARBA00022989"/>
    </source>
</evidence>
<keyword evidence="6 9" id="KW-0812">Transmembrane</keyword>
<evidence type="ECO:0000256" key="4">
    <source>
        <dbReference type="ARBA" id="ARBA00022597"/>
    </source>
</evidence>
<keyword evidence="8 9" id="KW-0472">Membrane</keyword>
<evidence type="ECO:0000256" key="2">
    <source>
        <dbReference type="ARBA" id="ARBA00022448"/>
    </source>
</evidence>
<evidence type="ECO:0000256" key="3">
    <source>
        <dbReference type="ARBA" id="ARBA00022475"/>
    </source>
</evidence>
<feature type="transmembrane region" description="Helical" evidence="9">
    <location>
        <begin position="259"/>
        <end position="276"/>
    </location>
</feature>
<dbReference type="Proteomes" id="UP000051922">
    <property type="component" value="Unassembled WGS sequence"/>
</dbReference>
<dbReference type="InterPro" id="IPR004704">
    <property type="entry name" value="PTS_IID_man"/>
</dbReference>
<dbReference type="EMBL" id="AZFJ01000049">
    <property type="protein sequence ID" value="KRL85810.1"/>
    <property type="molecule type" value="Genomic_DNA"/>
</dbReference>
<evidence type="ECO:0000256" key="6">
    <source>
        <dbReference type="ARBA" id="ARBA00022692"/>
    </source>
</evidence>
<evidence type="ECO:0000256" key="1">
    <source>
        <dbReference type="ARBA" id="ARBA00004651"/>
    </source>
</evidence>